<evidence type="ECO:0000313" key="4">
    <source>
        <dbReference type="Proteomes" id="UP001164693"/>
    </source>
</evidence>
<evidence type="ECO:0008006" key="5">
    <source>
        <dbReference type="Google" id="ProtNLM"/>
    </source>
</evidence>
<sequence>MSSRPGWQGIPASIPQVPFRRVMTRLDRPVPADAEIVTAYTDGQVTLRRNRAKIGYHEATDLSGYQGVEVGDFVVHGLDILRGSVGVSESRGAMSSVCTVCRPSPDVDGRYVAYAIRMQAASGYTRALARGIREGGADFRRWDTMAELPVPVPPVADQRRIADFLDDQLSRIDKIIAARRQQLDQLGEYLQAAIDAAFLPGPGGGAPAGRFVRVLSGWAFPSGSYSADPTDIRLLRGTNVGVGLVRWDDVVYWPTDRMTGLAPFRLADGDIVLGMDRPWIGDGLRIARLTAEDLPCLLLQRVAKLTPSSAIRPAFVFWAYRATAFRQQVESELTGLAVPHLSAEQILSYRLPIADIAEQDRLVRGVEEKAGWQRSLKSSIESAIRLAEEFRRSLITAAVTGEFDISSADGSRVPA</sequence>
<dbReference type="EMBL" id="CP097463">
    <property type="protein sequence ID" value="WAX55527.1"/>
    <property type="molecule type" value="Genomic_DNA"/>
</dbReference>
<keyword evidence="4" id="KW-1185">Reference proteome</keyword>
<dbReference type="InterPro" id="IPR051212">
    <property type="entry name" value="Type-I_RE_S_subunit"/>
</dbReference>
<dbReference type="PANTHER" id="PTHR43140:SF1">
    <property type="entry name" value="TYPE I RESTRICTION ENZYME ECOKI SPECIFICITY SUBUNIT"/>
    <property type="match status" value="1"/>
</dbReference>
<accession>A0ABY7JSI9</accession>
<dbReference type="InterPro" id="IPR044946">
    <property type="entry name" value="Restrct_endonuc_typeI_TRD_sf"/>
</dbReference>
<protein>
    <recommendedName>
        <fullName evidence="5">Type I restriction modification DNA specificity domain-containing protein</fullName>
    </recommendedName>
</protein>
<dbReference type="Gene3D" id="3.90.220.20">
    <property type="entry name" value="DNA methylase specificity domains"/>
    <property type="match status" value="2"/>
</dbReference>
<keyword evidence="2" id="KW-0238">DNA-binding</keyword>
<name>A0ABY7JSI9_9ACTN</name>
<reference evidence="3" key="1">
    <citation type="submission" date="2022-05" db="EMBL/GenBank/DDBJ databases">
        <title>Jatrophihabitans sp. SB3-54 whole genome sequence.</title>
        <authorList>
            <person name="Suh M.K."/>
            <person name="Eom M.K."/>
            <person name="Kim J.S."/>
            <person name="Kim H.S."/>
            <person name="Do H.E."/>
            <person name="Shin Y.K."/>
            <person name="Lee J.-S."/>
        </authorList>
    </citation>
    <scope>NUCLEOTIDE SEQUENCE</scope>
    <source>
        <strain evidence="3">SB3-54</strain>
    </source>
</reference>
<dbReference type="CDD" id="cd17259">
    <property type="entry name" value="RMtype1_S_StySKI-TRD2-CR2_like"/>
    <property type="match status" value="1"/>
</dbReference>
<organism evidence="3 4">
    <name type="scientific">Jatrophihabitans cynanchi</name>
    <dbReference type="NCBI Taxonomy" id="2944128"/>
    <lineage>
        <taxon>Bacteria</taxon>
        <taxon>Bacillati</taxon>
        <taxon>Actinomycetota</taxon>
        <taxon>Actinomycetes</taxon>
        <taxon>Jatrophihabitantales</taxon>
        <taxon>Jatrophihabitantaceae</taxon>
        <taxon>Jatrophihabitans</taxon>
    </lineage>
</organism>
<evidence type="ECO:0000256" key="1">
    <source>
        <dbReference type="ARBA" id="ARBA00022747"/>
    </source>
</evidence>
<keyword evidence="1" id="KW-0680">Restriction system</keyword>
<dbReference type="RefSeq" id="WP_269442043.1">
    <property type="nucleotide sequence ID" value="NZ_CP097463.1"/>
</dbReference>
<proteinExistence type="predicted"/>
<evidence type="ECO:0000313" key="3">
    <source>
        <dbReference type="EMBL" id="WAX55527.1"/>
    </source>
</evidence>
<evidence type="ECO:0000256" key="2">
    <source>
        <dbReference type="ARBA" id="ARBA00023125"/>
    </source>
</evidence>
<dbReference type="SUPFAM" id="SSF116734">
    <property type="entry name" value="DNA methylase specificity domain"/>
    <property type="match status" value="2"/>
</dbReference>
<gene>
    <name evidence="3" type="ORF">M6B22_13355</name>
</gene>
<dbReference type="Proteomes" id="UP001164693">
    <property type="component" value="Chromosome"/>
</dbReference>
<dbReference type="PANTHER" id="PTHR43140">
    <property type="entry name" value="TYPE-1 RESTRICTION ENZYME ECOKI SPECIFICITY PROTEIN"/>
    <property type="match status" value="1"/>
</dbReference>